<reference evidence="1" key="1">
    <citation type="journal article" date="2023" name="bioRxiv">
        <title>Improved chromosome-level genome assembly for marigold (Tagetes erecta).</title>
        <authorList>
            <person name="Jiang F."/>
            <person name="Yuan L."/>
            <person name="Wang S."/>
            <person name="Wang H."/>
            <person name="Xu D."/>
            <person name="Wang A."/>
            <person name="Fan W."/>
        </authorList>
    </citation>
    <scope>NUCLEOTIDE SEQUENCE</scope>
    <source>
        <strain evidence="1">WSJ</strain>
        <tissue evidence="1">Leaf</tissue>
    </source>
</reference>
<sequence>MYFGNYKKFSLNRNGSVPSTVNTNDFSLYTTYSYESKTSNDPIQFPLHNSISHQFSNPISTFLTSHYLLQFNSIDLFQLVSFVRLCEQAPVFLFSKLTAF</sequence>
<proteinExistence type="predicted"/>
<dbReference type="AlphaFoldDB" id="A0AAD8K524"/>
<name>A0AAD8K524_TARER</name>
<evidence type="ECO:0000313" key="1">
    <source>
        <dbReference type="EMBL" id="KAK1416529.1"/>
    </source>
</evidence>
<dbReference type="EMBL" id="JAUHHV010000008">
    <property type="protein sequence ID" value="KAK1416529.1"/>
    <property type="molecule type" value="Genomic_DNA"/>
</dbReference>
<protein>
    <submittedName>
        <fullName evidence="1">Uncharacterized protein</fullName>
    </submittedName>
</protein>
<dbReference type="Proteomes" id="UP001229421">
    <property type="component" value="Unassembled WGS sequence"/>
</dbReference>
<keyword evidence="2" id="KW-1185">Reference proteome</keyword>
<organism evidence="1 2">
    <name type="scientific">Tagetes erecta</name>
    <name type="common">African marigold</name>
    <dbReference type="NCBI Taxonomy" id="13708"/>
    <lineage>
        <taxon>Eukaryota</taxon>
        <taxon>Viridiplantae</taxon>
        <taxon>Streptophyta</taxon>
        <taxon>Embryophyta</taxon>
        <taxon>Tracheophyta</taxon>
        <taxon>Spermatophyta</taxon>
        <taxon>Magnoliopsida</taxon>
        <taxon>eudicotyledons</taxon>
        <taxon>Gunneridae</taxon>
        <taxon>Pentapetalae</taxon>
        <taxon>asterids</taxon>
        <taxon>campanulids</taxon>
        <taxon>Asterales</taxon>
        <taxon>Asteraceae</taxon>
        <taxon>Asteroideae</taxon>
        <taxon>Heliantheae alliance</taxon>
        <taxon>Tageteae</taxon>
        <taxon>Tagetes</taxon>
    </lineage>
</organism>
<evidence type="ECO:0000313" key="2">
    <source>
        <dbReference type="Proteomes" id="UP001229421"/>
    </source>
</evidence>
<gene>
    <name evidence="1" type="ORF">QVD17_32320</name>
</gene>
<comment type="caution">
    <text evidence="1">The sequence shown here is derived from an EMBL/GenBank/DDBJ whole genome shotgun (WGS) entry which is preliminary data.</text>
</comment>
<accession>A0AAD8K524</accession>